<dbReference type="EMBL" id="JAWDJW010007563">
    <property type="protein sequence ID" value="KAK3061912.1"/>
    <property type="molecule type" value="Genomic_DNA"/>
</dbReference>
<reference evidence="1" key="1">
    <citation type="submission" date="2024-09" db="EMBL/GenBank/DDBJ databases">
        <title>Black Yeasts Isolated from many extreme environments.</title>
        <authorList>
            <person name="Coleine C."/>
            <person name="Stajich J.E."/>
            <person name="Selbmann L."/>
        </authorList>
    </citation>
    <scope>NUCLEOTIDE SEQUENCE</scope>
    <source>
        <strain evidence="1">CCFEE 5737</strain>
    </source>
</reference>
<evidence type="ECO:0000313" key="1">
    <source>
        <dbReference type="EMBL" id="KAK3061912.1"/>
    </source>
</evidence>
<comment type="caution">
    <text evidence="1">The sequence shown here is derived from an EMBL/GenBank/DDBJ whole genome shotgun (WGS) entry which is preliminary data.</text>
</comment>
<evidence type="ECO:0000313" key="2">
    <source>
        <dbReference type="Proteomes" id="UP001186974"/>
    </source>
</evidence>
<organism evidence="1 2">
    <name type="scientific">Coniosporium uncinatum</name>
    <dbReference type="NCBI Taxonomy" id="93489"/>
    <lineage>
        <taxon>Eukaryota</taxon>
        <taxon>Fungi</taxon>
        <taxon>Dikarya</taxon>
        <taxon>Ascomycota</taxon>
        <taxon>Pezizomycotina</taxon>
        <taxon>Dothideomycetes</taxon>
        <taxon>Dothideomycetes incertae sedis</taxon>
        <taxon>Coniosporium</taxon>
    </lineage>
</organism>
<keyword evidence="2" id="KW-1185">Reference proteome</keyword>
<protein>
    <submittedName>
        <fullName evidence="1">Uncharacterized protein</fullName>
    </submittedName>
</protein>
<gene>
    <name evidence="1" type="ORF">LTS18_005187</name>
</gene>
<dbReference type="Proteomes" id="UP001186974">
    <property type="component" value="Unassembled WGS sequence"/>
</dbReference>
<proteinExistence type="predicted"/>
<accession>A0ACC3D5D0</accession>
<sequence>MAPSRVADEQVDASKHWPSKWSIPASEASPDQPADAAPSQSSSTINQGDPANSTGASEAASSSEQTPPLAPPASSSDPQPPQSQQRPPPLPPSAANHTNPQQNQTDHARPKPSMWPSAWPWPLKPPHQWSGQSGTLPNATVGSANSTEASWPNHGRPSHWPPRSKPPHWPPPGMPTDWPPRWPVSGVPPHWPVSGVPPNWPPVWPWPMAQTLTAPSTMMTMASSPSSSMVVASASASASSAVAAKTTGRSLTADSYLDVLWFLSHVKSIEMAAATAPCKTTTTVTAGAAINTTANGGQGVAKEKGKRDGMFTMSDCPFASSRSTSSVATSSTVTITQTSAPFAFAAALHEREAGCMPNVDGCVPPRHEHEKRDVEYTMSSCPFAASSWHPATTTVTVASPVQHEYDKCDVMYTMSSCPFAATTSHPATTTVTISTSPSMSTSQVTVTVIPSAGAPLAPRDTKDLGPKQRLQLFDHELAKAEIERDWLDAMVLERNPTTTTAGTDTATVVVTVTPRTVSVHHPIAHPPPTNVTLSTILTLLFETVAFLGFALLVLLTCHLFLARRRGVRERRRVADEHARKMRKAERVARYVEQGQGRGYGSFAEDAGRGGMAEVERAGGRTGGEVVDEGGGRQVSFAGLP</sequence>
<name>A0ACC3D5D0_9PEZI</name>